<reference evidence="11 12" key="1">
    <citation type="journal article" date="2016" name="Sci. Rep.">
        <title>Metabolic traits of an uncultured archaeal lineage -MSBL1- from brine pools of the Red Sea.</title>
        <authorList>
            <person name="Mwirichia R."/>
            <person name="Alam I."/>
            <person name="Rashid M."/>
            <person name="Vinu M."/>
            <person name="Ba-Alawi W."/>
            <person name="Anthony Kamau A."/>
            <person name="Kamanda Ngugi D."/>
            <person name="Goker M."/>
            <person name="Klenk H.P."/>
            <person name="Bajic V."/>
            <person name="Stingl U."/>
        </authorList>
    </citation>
    <scope>NUCLEOTIDE SEQUENCE [LARGE SCALE GENOMIC DNA]</scope>
    <source>
        <strain evidence="11">SCGC-AAA382A20</strain>
    </source>
</reference>
<evidence type="ECO:0000313" key="12">
    <source>
        <dbReference type="Proteomes" id="UP000070263"/>
    </source>
</evidence>
<dbReference type="InterPro" id="IPR002028">
    <property type="entry name" value="Trp_synthase_suA"/>
</dbReference>
<organism evidence="11 12">
    <name type="scientific">candidate division MSBL1 archaeon SCGC-AAA382A20</name>
    <dbReference type="NCBI Taxonomy" id="1698280"/>
    <lineage>
        <taxon>Archaea</taxon>
        <taxon>Methanobacteriati</taxon>
        <taxon>Methanobacteriota</taxon>
        <taxon>candidate division MSBL1</taxon>
    </lineage>
</organism>
<dbReference type="GO" id="GO:0004834">
    <property type="term" value="F:tryptophan synthase activity"/>
    <property type="evidence" value="ECO:0007669"/>
    <property type="project" value="UniProtKB-EC"/>
</dbReference>
<dbReference type="NCBIfam" id="TIGR00262">
    <property type="entry name" value="trpA"/>
    <property type="match status" value="1"/>
</dbReference>
<evidence type="ECO:0000256" key="6">
    <source>
        <dbReference type="ARBA" id="ARBA00022822"/>
    </source>
</evidence>
<name>A0A133VGB1_9EURY</name>
<evidence type="ECO:0000313" key="11">
    <source>
        <dbReference type="EMBL" id="KXB05476.1"/>
    </source>
</evidence>
<sequence length="221" mass="24263">DPVADGPIFQEACERALENGITPRKCIQGVRKARASGLEIPIIVTTYYNIPYVFGLDEFARELEVAGVQGLIVPDVPVEEVNELGEVCRERNLDVILQVTPNTSEERLEEIVDVTSGFLYIVNFEGVTGPRKTVSDSTAKLIKTVRKYSDVPLMAGFGVSSGEHARKLVSAGADGVITGSALGEIYTDNKENPEEKLPEIGEFAREIKRGANEGYKEWRSF</sequence>
<comment type="subunit">
    <text evidence="3">Tetramer of two alpha and two beta chains.</text>
</comment>
<comment type="function">
    <text evidence="1">The alpha subunit is responsible for the aldol cleavage of indoleglycerol phosphate to indole and glyceraldehyde 3-phosphate.</text>
</comment>
<comment type="similarity">
    <text evidence="10">Belongs to the TrpA family.</text>
</comment>
<protein>
    <recommendedName>
        <fullName evidence="4">tryptophan synthase</fullName>
        <ecNumber evidence="4">4.2.1.20</ecNumber>
    </recommendedName>
</protein>
<dbReference type="UniPathway" id="UPA00035">
    <property type="reaction ID" value="UER00044"/>
</dbReference>
<dbReference type="EC" id="4.2.1.20" evidence="4"/>
<evidence type="ECO:0000256" key="10">
    <source>
        <dbReference type="RuleBase" id="RU003662"/>
    </source>
</evidence>
<evidence type="ECO:0000256" key="8">
    <source>
        <dbReference type="ARBA" id="ARBA00023239"/>
    </source>
</evidence>
<evidence type="ECO:0000256" key="4">
    <source>
        <dbReference type="ARBA" id="ARBA00012043"/>
    </source>
</evidence>
<dbReference type="Pfam" id="PF00290">
    <property type="entry name" value="Trp_syntA"/>
    <property type="match status" value="1"/>
</dbReference>
<evidence type="ECO:0000256" key="2">
    <source>
        <dbReference type="ARBA" id="ARBA00004733"/>
    </source>
</evidence>
<dbReference type="Gene3D" id="3.20.20.70">
    <property type="entry name" value="Aldolase class I"/>
    <property type="match status" value="1"/>
</dbReference>
<proteinExistence type="inferred from homology"/>
<accession>A0A133VGB1</accession>
<keyword evidence="5" id="KW-0028">Amino-acid biosynthesis</keyword>
<dbReference type="InterPro" id="IPR011060">
    <property type="entry name" value="RibuloseP-bd_barrel"/>
</dbReference>
<dbReference type="CDD" id="cd04724">
    <property type="entry name" value="Tryptophan_synthase_alpha"/>
    <property type="match status" value="1"/>
</dbReference>
<evidence type="ECO:0000256" key="3">
    <source>
        <dbReference type="ARBA" id="ARBA00011270"/>
    </source>
</evidence>
<comment type="pathway">
    <text evidence="2">Amino-acid biosynthesis; L-tryptophan biosynthesis; L-tryptophan from chorismate: step 5/5.</text>
</comment>
<evidence type="ECO:0000256" key="7">
    <source>
        <dbReference type="ARBA" id="ARBA00023141"/>
    </source>
</evidence>
<dbReference type="PANTHER" id="PTHR43406:SF1">
    <property type="entry name" value="TRYPTOPHAN SYNTHASE ALPHA CHAIN, CHLOROPLASTIC"/>
    <property type="match status" value="1"/>
</dbReference>
<evidence type="ECO:0000256" key="1">
    <source>
        <dbReference type="ARBA" id="ARBA00003365"/>
    </source>
</evidence>
<dbReference type="PANTHER" id="PTHR43406">
    <property type="entry name" value="TRYPTOPHAN SYNTHASE, ALPHA CHAIN"/>
    <property type="match status" value="1"/>
</dbReference>
<keyword evidence="8" id="KW-0456">Lyase</keyword>
<keyword evidence="7" id="KW-0057">Aromatic amino acid biosynthesis</keyword>
<comment type="catalytic activity">
    <reaction evidence="9">
        <text>(1S,2R)-1-C-(indol-3-yl)glycerol 3-phosphate + L-serine = D-glyceraldehyde 3-phosphate + L-tryptophan + H2O</text>
        <dbReference type="Rhea" id="RHEA:10532"/>
        <dbReference type="ChEBI" id="CHEBI:15377"/>
        <dbReference type="ChEBI" id="CHEBI:33384"/>
        <dbReference type="ChEBI" id="CHEBI:57912"/>
        <dbReference type="ChEBI" id="CHEBI:58866"/>
        <dbReference type="ChEBI" id="CHEBI:59776"/>
        <dbReference type="EC" id="4.2.1.20"/>
    </reaction>
</comment>
<dbReference type="GO" id="GO:0005829">
    <property type="term" value="C:cytosol"/>
    <property type="evidence" value="ECO:0007669"/>
    <property type="project" value="TreeGrafter"/>
</dbReference>
<keyword evidence="12" id="KW-1185">Reference proteome</keyword>
<feature type="non-terminal residue" evidence="11">
    <location>
        <position position="1"/>
    </location>
</feature>
<dbReference type="Proteomes" id="UP000070263">
    <property type="component" value="Unassembled WGS sequence"/>
</dbReference>
<dbReference type="InterPro" id="IPR013785">
    <property type="entry name" value="Aldolase_TIM"/>
</dbReference>
<dbReference type="SUPFAM" id="SSF51366">
    <property type="entry name" value="Ribulose-phoshate binding barrel"/>
    <property type="match status" value="1"/>
</dbReference>
<dbReference type="AlphaFoldDB" id="A0A133VGB1"/>
<keyword evidence="6" id="KW-0822">Tryptophan biosynthesis</keyword>
<gene>
    <name evidence="11" type="ORF">AKJ51_05020</name>
</gene>
<evidence type="ECO:0000256" key="5">
    <source>
        <dbReference type="ARBA" id="ARBA00022605"/>
    </source>
</evidence>
<evidence type="ECO:0000256" key="9">
    <source>
        <dbReference type="ARBA" id="ARBA00049047"/>
    </source>
</evidence>
<dbReference type="EMBL" id="LHYE01000093">
    <property type="protein sequence ID" value="KXB05476.1"/>
    <property type="molecule type" value="Genomic_DNA"/>
</dbReference>
<comment type="caution">
    <text evidence="11">The sequence shown here is derived from an EMBL/GenBank/DDBJ whole genome shotgun (WGS) entry which is preliminary data.</text>
</comment>